<dbReference type="Proteomes" id="UP000769766">
    <property type="component" value="Unassembled WGS sequence"/>
</dbReference>
<sequence>MIMATATGAEGGGQRLSHFPFNRRGRPVSEHRITKMKDTDRQKRGGRGRKVWVLGIALWLGLLVGQEGRGESQKGVQPPRRPPAPARVGSELIGKPAPNFTLESVTGARYRLSDLKGKVVLIDFWHTY</sequence>
<reference evidence="2" key="1">
    <citation type="submission" date="2020-07" db="EMBL/GenBank/DDBJ databases">
        <title>Huge and variable diversity of episymbiotic CPR bacteria and DPANN archaea in groundwater ecosystems.</title>
        <authorList>
            <person name="He C.Y."/>
            <person name="Keren R."/>
            <person name="Whittaker M."/>
            <person name="Farag I.F."/>
            <person name="Doudna J."/>
            <person name="Cate J.H.D."/>
            <person name="Banfield J.F."/>
        </authorList>
    </citation>
    <scope>NUCLEOTIDE SEQUENCE</scope>
    <source>
        <strain evidence="2">NC_groundwater_672_Ag_B-0.1um_62_36</strain>
    </source>
</reference>
<gene>
    <name evidence="2" type="ORF">HYY20_05695</name>
</gene>
<dbReference type="SUPFAM" id="SSF52833">
    <property type="entry name" value="Thioredoxin-like"/>
    <property type="match status" value="1"/>
</dbReference>
<dbReference type="InterPro" id="IPR036249">
    <property type="entry name" value="Thioredoxin-like_sf"/>
</dbReference>
<name>A0A932CMY7_UNCTE</name>
<evidence type="ECO:0000256" key="1">
    <source>
        <dbReference type="SAM" id="MobiDB-lite"/>
    </source>
</evidence>
<evidence type="ECO:0000313" key="2">
    <source>
        <dbReference type="EMBL" id="MBI2876356.1"/>
    </source>
</evidence>
<dbReference type="EMBL" id="JACPRF010000175">
    <property type="protein sequence ID" value="MBI2876356.1"/>
    <property type="molecule type" value="Genomic_DNA"/>
</dbReference>
<evidence type="ECO:0000313" key="3">
    <source>
        <dbReference type="Proteomes" id="UP000769766"/>
    </source>
</evidence>
<proteinExistence type="predicted"/>
<protein>
    <submittedName>
        <fullName evidence="2">Redoxin domain-containing protein</fullName>
    </submittedName>
</protein>
<feature type="region of interest" description="Disordered" evidence="1">
    <location>
        <begin position="69"/>
        <end position="92"/>
    </location>
</feature>
<dbReference type="AlphaFoldDB" id="A0A932CMY7"/>
<feature type="region of interest" description="Disordered" evidence="1">
    <location>
        <begin position="1"/>
        <end position="45"/>
    </location>
</feature>
<dbReference type="Gene3D" id="3.40.30.10">
    <property type="entry name" value="Glutaredoxin"/>
    <property type="match status" value="1"/>
</dbReference>
<accession>A0A932CMY7</accession>
<organism evidence="2 3">
    <name type="scientific">Tectimicrobiota bacterium</name>
    <dbReference type="NCBI Taxonomy" id="2528274"/>
    <lineage>
        <taxon>Bacteria</taxon>
        <taxon>Pseudomonadati</taxon>
        <taxon>Nitrospinota/Tectimicrobiota group</taxon>
        <taxon>Candidatus Tectimicrobiota</taxon>
    </lineage>
</organism>
<feature type="compositionally biased region" description="Basic and acidic residues" evidence="1">
    <location>
        <begin position="27"/>
        <end position="43"/>
    </location>
</feature>
<comment type="caution">
    <text evidence="2">The sequence shown here is derived from an EMBL/GenBank/DDBJ whole genome shotgun (WGS) entry which is preliminary data.</text>
</comment>